<sequence length="106" mass="11711">MSITYTRVIFITSVFTVVTGQSWNILVQSTTLFSFSPLYGSLCVRHQLAASSDTDTLQATHWDTGRVEGSRMPSKSETRTNMLSTMGSSEGTCCPHPVQPLMFNNK</sequence>
<feature type="region of interest" description="Disordered" evidence="1">
    <location>
        <begin position="64"/>
        <end position="92"/>
    </location>
</feature>
<organism evidence="2 3">
    <name type="scientific">Portunus trituberculatus</name>
    <name type="common">Swimming crab</name>
    <name type="synonym">Neptunus trituberculatus</name>
    <dbReference type="NCBI Taxonomy" id="210409"/>
    <lineage>
        <taxon>Eukaryota</taxon>
        <taxon>Metazoa</taxon>
        <taxon>Ecdysozoa</taxon>
        <taxon>Arthropoda</taxon>
        <taxon>Crustacea</taxon>
        <taxon>Multicrustacea</taxon>
        <taxon>Malacostraca</taxon>
        <taxon>Eumalacostraca</taxon>
        <taxon>Eucarida</taxon>
        <taxon>Decapoda</taxon>
        <taxon>Pleocyemata</taxon>
        <taxon>Brachyura</taxon>
        <taxon>Eubrachyura</taxon>
        <taxon>Portunoidea</taxon>
        <taxon>Portunidae</taxon>
        <taxon>Portuninae</taxon>
        <taxon>Portunus</taxon>
    </lineage>
</organism>
<evidence type="ECO:0000313" key="2">
    <source>
        <dbReference type="EMBL" id="MPC18376.1"/>
    </source>
</evidence>
<protein>
    <submittedName>
        <fullName evidence="2">Uncharacterized protein</fullName>
    </submittedName>
</protein>
<evidence type="ECO:0000256" key="1">
    <source>
        <dbReference type="SAM" id="MobiDB-lite"/>
    </source>
</evidence>
<feature type="compositionally biased region" description="Basic and acidic residues" evidence="1">
    <location>
        <begin position="64"/>
        <end position="78"/>
    </location>
</feature>
<feature type="compositionally biased region" description="Polar residues" evidence="1">
    <location>
        <begin position="79"/>
        <end position="91"/>
    </location>
</feature>
<keyword evidence="3" id="KW-1185">Reference proteome</keyword>
<dbReference type="EMBL" id="VSRR010000674">
    <property type="protein sequence ID" value="MPC18376.1"/>
    <property type="molecule type" value="Genomic_DNA"/>
</dbReference>
<accession>A0A5B7DB84</accession>
<comment type="caution">
    <text evidence="2">The sequence shown here is derived from an EMBL/GenBank/DDBJ whole genome shotgun (WGS) entry which is preliminary data.</text>
</comment>
<dbReference type="Proteomes" id="UP000324222">
    <property type="component" value="Unassembled WGS sequence"/>
</dbReference>
<gene>
    <name evidence="2" type="ORF">E2C01_011255</name>
</gene>
<evidence type="ECO:0000313" key="3">
    <source>
        <dbReference type="Proteomes" id="UP000324222"/>
    </source>
</evidence>
<reference evidence="2 3" key="1">
    <citation type="submission" date="2019-05" db="EMBL/GenBank/DDBJ databases">
        <title>Another draft genome of Portunus trituberculatus and its Hox gene families provides insights of decapod evolution.</title>
        <authorList>
            <person name="Jeong J.-H."/>
            <person name="Song I."/>
            <person name="Kim S."/>
            <person name="Choi T."/>
            <person name="Kim D."/>
            <person name="Ryu S."/>
            <person name="Kim W."/>
        </authorList>
    </citation>
    <scope>NUCLEOTIDE SEQUENCE [LARGE SCALE GENOMIC DNA]</scope>
    <source>
        <tissue evidence="2">Muscle</tissue>
    </source>
</reference>
<proteinExistence type="predicted"/>
<dbReference type="AlphaFoldDB" id="A0A5B7DB84"/>
<name>A0A5B7DB84_PORTR</name>